<evidence type="ECO:0000313" key="3">
    <source>
        <dbReference type="Proteomes" id="UP001139461"/>
    </source>
</evidence>
<dbReference type="SUPFAM" id="SSF160574">
    <property type="entry name" value="BT0923-like"/>
    <property type="match status" value="1"/>
</dbReference>
<keyword evidence="1" id="KW-0732">Signal</keyword>
<feature type="signal peptide" evidence="1">
    <location>
        <begin position="1"/>
        <end position="19"/>
    </location>
</feature>
<evidence type="ECO:0000313" key="2">
    <source>
        <dbReference type="EMBL" id="MCG2418380.1"/>
    </source>
</evidence>
<organism evidence="2 3">
    <name type="scientific">Aequorivita vitellina</name>
    <dbReference type="NCBI Taxonomy" id="2874475"/>
    <lineage>
        <taxon>Bacteria</taxon>
        <taxon>Pseudomonadati</taxon>
        <taxon>Bacteroidota</taxon>
        <taxon>Flavobacteriia</taxon>
        <taxon>Flavobacteriales</taxon>
        <taxon>Flavobacteriaceae</taxon>
        <taxon>Aequorivita</taxon>
    </lineage>
</organism>
<feature type="chain" id="PRO_5040732050" description="Beta-lactamase-inhibitor-like PepSY-like domain-containing protein" evidence="1">
    <location>
        <begin position="20"/>
        <end position="173"/>
    </location>
</feature>
<sequence>MRNIFTLVLGLIFSTSIYAQDVNDNVRFIPQSEVPKMVLDRQEALYPTNFVSQWQVQEIDGMQDAPNILYYAKFEEDGRPGFSAAYLPNGMLVFHSEFTPAEIIPTTVRLKIEQNYKRFEVHSAEFISLYSPKREIYLVKLLDGNQMQFVFYDTVGNEIEKRDLPAEMLFLMR</sequence>
<dbReference type="Proteomes" id="UP001139461">
    <property type="component" value="Unassembled WGS sequence"/>
</dbReference>
<comment type="caution">
    <text evidence="2">The sequence shown here is derived from an EMBL/GenBank/DDBJ whole genome shotgun (WGS) entry which is preliminary data.</text>
</comment>
<dbReference type="AlphaFoldDB" id="A0A9X1QU59"/>
<proteinExistence type="predicted"/>
<accession>A0A9X1QU59</accession>
<name>A0A9X1QU59_9FLAO</name>
<reference evidence="2" key="1">
    <citation type="submission" date="2021-09" db="EMBL/GenBank/DDBJ databases">
        <title>Genome of Aequorivita sp. strain F47161.</title>
        <authorList>
            <person name="Wang Y."/>
        </authorList>
    </citation>
    <scope>NUCLEOTIDE SEQUENCE</scope>
    <source>
        <strain evidence="2">F47161</strain>
    </source>
</reference>
<dbReference type="RefSeq" id="WP_237602196.1">
    <property type="nucleotide sequence ID" value="NZ_JAIRBA010000006.1"/>
</dbReference>
<dbReference type="EMBL" id="JAIRBA010000006">
    <property type="protein sequence ID" value="MCG2418380.1"/>
    <property type="molecule type" value="Genomic_DNA"/>
</dbReference>
<gene>
    <name evidence="2" type="ORF">K8089_05040</name>
</gene>
<protein>
    <recommendedName>
        <fullName evidence="4">Beta-lactamase-inhibitor-like PepSY-like domain-containing protein</fullName>
    </recommendedName>
</protein>
<evidence type="ECO:0008006" key="4">
    <source>
        <dbReference type="Google" id="ProtNLM"/>
    </source>
</evidence>
<keyword evidence="3" id="KW-1185">Reference proteome</keyword>
<evidence type="ECO:0000256" key="1">
    <source>
        <dbReference type="SAM" id="SignalP"/>
    </source>
</evidence>